<feature type="compositionally biased region" description="Pro residues" evidence="2">
    <location>
        <begin position="1042"/>
        <end position="1062"/>
    </location>
</feature>
<feature type="compositionally biased region" description="Low complexity" evidence="2">
    <location>
        <begin position="1128"/>
        <end position="1141"/>
    </location>
</feature>
<dbReference type="InParanoid" id="D8UKQ1"/>
<evidence type="ECO:0000256" key="1">
    <source>
        <dbReference type="SAM" id="Coils"/>
    </source>
</evidence>
<feature type="region of interest" description="Disordered" evidence="2">
    <location>
        <begin position="836"/>
        <end position="1077"/>
    </location>
</feature>
<feature type="compositionally biased region" description="Low complexity" evidence="2">
    <location>
        <begin position="971"/>
        <end position="991"/>
    </location>
</feature>
<proteinExistence type="predicted"/>
<evidence type="ECO:0000256" key="2">
    <source>
        <dbReference type="SAM" id="MobiDB-lite"/>
    </source>
</evidence>
<dbReference type="OrthoDB" id="552332at2759"/>
<name>D8UKQ1_VOLCA</name>
<protein>
    <submittedName>
        <fullName evidence="3">Uncharacterized protein</fullName>
    </submittedName>
</protein>
<keyword evidence="1" id="KW-0175">Coiled coil</keyword>
<evidence type="ECO:0000313" key="4">
    <source>
        <dbReference type="Proteomes" id="UP000001058"/>
    </source>
</evidence>
<organism evidence="4">
    <name type="scientific">Volvox carteri f. nagariensis</name>
    <dbReference type="NCBI Taxonomy" id="3068"/>
    <lineage>
        <taxon>Eukaryota</taxon>
        <taxon>Viridiplantae</taxon>
        <taxon>Chlorophyta</taxon>
        <taxon>core chlorophytes</taxon>
        <taxon>Chlorophyceae</taxon>
        <taxon>CS clade</taxon>
        <taxon>Chlamydomonadales</taxon>
        <taxon>Volvocaceae</taxon>
        <taxon>Volvox</taxon>
    </lineage>
</organism>
<feature type="region of interest" description="Disordered" evidence="2">
    <location>
        <begin position="1160"/>
        <end position="1217"/>
    </location>
</feature>
<evidence type="ECO:0000313" key="3">
    <source>
        <dbReference type="EMBL" id="EFJ39702.1"/>
    </source>
</evidence>
<feature type="coiled-coil region" evidence="1">
    <location>
        <begin position="191"/>
        <end position="533"/>
    </location>
</feature>
<feature type="coiled-coil region" evidence="1">
    <location>
        <begin position="106"/>
        <end position="140"/>
    </location>
</feature>
<reference evidence="3 4" key="1">
    <citation type="journal article" date="2010" name="Science">
        <title>Genomic analysis of organismal complexity in the multicellular green alga Volvox carteri.</title>
        <authorList>
            <person name="Prochnik S.E."/>
            <person name="Umen J."/>
            <person name="Nedelcu A.M."/>
            <person name="Hallmann A."/>
            <person name="Miller S.M."/>
            <person name="Nishii I."/>
            <person name="Ferris P."/>
            <person name="Kuo A."/>
            <person name="Mitros T."/>
            <person name="Fritz-Laylin L.K."/>
            <person name="Hellsten U."/>
            <person name="Chapman J."/>
            <person name="Simakov O."/>
            <person name="Rensing S.A."/>
            <person name="Terry A."/>
            <person name="Pangilinan J."/>
            <person name="Kapitonov V."/>
            <person name="Jurka J."/>
            <person name="Salamov A."/>
            <person name="Shapiro H."/>
            <person name="Schmutz J."/>
            <person name="Grimwood J."/>
            <person name="Lindquist E."/>
            <person name="Lucas S."/>
            <person name="Grigoriev I.V."/>
            <person name="Schmitt R."/>
            <person name="Kirk D."/>
            <person name="Rokhsar D.S."/>
        </authorList>
    </citation>
    <scope>NUCLEOTIDE SEQUENCE [LARGE SCALE GENOMIC DNA]</scope>
    <source>
        <strain evidence="4">f. Nagariensis / Eve</strain>
    </source>
</reference>
<dbReference type="KEGG" id="vcn:VOLCADRAFT_100645"/>
<feature type="compositionally biased region" description="Low complexity" evidence="2">
    <location>
        <begin position="1063"/>
        <end position="1077"/>
    </location>
</feature>
<dbReference type="Proteomes" id="UP000001058">
    <property type="component" value="Unassembled WGS sequence"/>
</dbReference>
<dbReference type="EMBL" id="GL378454">
    <property type="protein sequence ID" value="EFJ39702.1"/>
    <property type="molecule type" value="Genomic_DNA"/>
</dbReference>
<accession>D8UKQ1</accession>
<gene>
    <name evidence="3" type="ORF">VOLCADRAFT_100645</name>
</gene>
<sequence length="1217" mass="131029">MHSQREKLAEVQAALARKEQELARERQENVVLRAKAKDDEAQVNYVIEKMKVVTAIQDSIRNSIEGTKYDIGRVDQYRRDLDVKALGQDRDIGDAQMAAHAVTAARDQLAAELRRAQGHISNLQSQLRQAAEESARKDAALERLAADAAAKDKAAEVQASSLQASLHAAVADVAASRGHAEQLRLDLDAERSRSAKAAAQLTERYQEAQQRITELDKHLCMAHNDQKVARERIQNLESQAEALNATASGLNEELANLQAALADRASEVKNATAEAEQLGHRLEAVQAELAGRNAEVQRLMQEGVEAARRAEELISQEAALREELSARVSDVARAEEELAVERERASLKEDELSSALATAQATAAAETARAGAAIAAAEQRLRDAERAAEARLERFKERTSREYDEMRRRVRAEAEAEAKRLAEELKKATAAVQAAESLAANGAAEREEALRTELQALRASKLEEISALKEQVAEARSKARAQAQESKAQYERDLAAALAAAQEETNALRMQLETKHQKERDEWAKEREALNEAGKTDAESRARQACEALRVKLEAKAATSLRDAAAKADKQRHVLEEEMERLTARLQELEDGSSVVDSALVSARERASHLELQLVAVREETAAARLDGETELKRLRSQLEQQLEQQNSTFKQRELEWEAQRHQLEAEVAKSGEGWVVKEEELKHQLQTLRDEVRDAQRQRDQERVEYQQREGELLQAQELERKKLQDAADELRSELEWQLRDVKEELERKGRELVRGVHGQMERDLEAEAEHQPAGVVDGRDVKAVGGGCSAEADNTPNAKDDALVARDEMGADGDACMAEPPTTETDGQEYMHVAKPLHDGDGDQDDVPMSQVLMPGSQRQPARTYDDKDTNGAAKKVAATGPPISSKPREKAINGNARTATAAPRGAVLEVKPDQVAGSGGMKPRPPPKAMTATAGPSKPNCAAGKDAAGGSMPKPSAPRGKPTSNGVAAAAPQASAKAATKGKGTTAAEDGGNAEVAKKGNASQVAAPSAREPLAPQIGGNNGNVPSGPDTKAKDKGAMPPPPPPTVKVPKPVAPPPRFPATQTTTTVTGTTGATVPGAVRKAAVKRRAYGEFADLATESEVDEPSQSQDVTVTGHGSKRPKVGAEAAAPAPSQMPAATKGGRFSLFRGMSMGMSVQTTTADAGGGVEVSSGHGDSRKKGANNPVSKRRKAAEPRSDGGGFMDLFAGMSPYPKK</sequence>
<feature type="region of interest" description="Disordered" evidence="2">
    <location>
        <begin position="1099"/>
        <end position="1144"/>
    </location>
</feature>
<dbReference type="Gene3D" id="1.10.287.1490">
    <property type="match status" value="1"/>
</dbReference>
<dbReference type="AlphaFoldDB" id="D8UKQ1"/>
<feature type="coiled-coil region" evidence="1">
    <location>
        <begin position="1"/>
        <end position="42"/>
    </location>
</feature>
<feature type="coiled-coil region" evidence="1">
    <location>
        <begin position="558"/>
        <end position="753"/>
    </location>
</feature>
<dbReference type="STRING" id="3068.D8UKQ1"/>
<dbReference type="GeneID" id="9626208"/>
<keyword evidence="4" id="KW-1185">Reference proteome</keyword>
<dbReference type="RefSeq" id="XP_002959242.1">
    <property type="nucleotide sequence ID" value="XM_002959196.1"/>
</dbReference>